<dbReference type="RefSeq" id="XP_009042874.1">
    <property type="nucleotide sequence ID" value="XM_009044626.1"/>
</dbReference>
<dbReference type="EMBL" id="GL833534">
    <property type="protein sequence ID" value="EGB02428.1"/>
    <property type="molecule type" value="Genomic_DNA"/>
</dbReference>
<accession>F0YR32</accession>
<organism evidence="2">
    <name type="scientific">Aureococcus anophagefferens</name>
    <name type="common">Harmful bloom alga</name>
    <dbReference type="NCBI Taxonomy" id="44056"/>
    <lineage>
        <taxon>Eukaryota</taxon>
        <taxon>Sar</taxon>
        <taxon>Stramenopiles</taxon>
        <taxon>Ochrophyta</taxon>
        <taxon>Pelagophyceae</taxon>
        <taxon>Pelagomonadales</taxon>
        <taxon>Pelagomonadaceae</taxon>
        <taxon>Aureococcus</taxon>
    </lineage>
</organism>
<dbReference type="KEGG" id="aaf:AURANDRAFT_68892"/>
<evidence type="ECO:0000313" key="2">
    <source>
        <dbReference type="Proteomes" id="UP000002729"/>
    </source>
</evidence>
<dbReference type="Proteomes" id="UP000002729">
    <property type="component" value="Unassembled WGS sequence"/>
</dbReference>
<keyword evidence="2" id="KW-1185">Reference proteome</keyword>
<evidence type="ECO:0000313" key="1">
    <source>
        <dbReference type="EMBL" id="EGB02428.1"/>
    </source>
</evidence>
<reference evidence="1 2" key="1">
    <citation type="journal article" date="2011" name="Proc. Natl. Acad. Sci. U.S.A.">
        <title>Niche of harmful alga Aureococcus anophagefferens revealed through ecogenomics.</title>
        <authorList>
            <person name="Gobler C.J."/>
            <person name="Berry D.L."/>
            <person name="Dyhrman S.T."/>
            <person name="Wilhelm S.W."/>
            <person name="Salamov A."/>
            <person name="Lobanov A.V."/>
            <person name="Zhang Y."/>
            <person name="Collier J.L."/>
            <person name="Wurch L.L."/>
            <person name="Kustka A.B."/>
            <person name="Dill B.D."/>
            <person name="Shah M."/>
            <person name="VerBerkmoes N.C."/>
            <person name="Kuo A."/>
            <person name="Terry A."/>
            <person name="Pangilinan J."/>
            <person name="Lindquist E.A."/>
            <person name="Lucas S."/>
            <person name="Paulsen I.T."/>
            <person name="Hattenrath-Lehmann T.K."/>
            <person name="Talmage S.C."/>
            <person name="Walker E.A."/>
            <person name="Koch F."/>
            <person name="Burson A.M."/>
            <person name="Marcoval M.A."/>
            <person name="Tang Y.Z."/>
            <person name="Lecleir G.R."/>
            <person name="Coyne K.J."/>
            <person name="Berg G.M."/>
            <person name="Bertrand E.M."/>
            <person name="Saito M.A."/>
            <person name="Gladyshev V.N."/>
            <person name="Grigoriev I.V."/>
        </authorList>
    </citation>
    <scope>NUCLEOTIDE SEQUENCE [LARGE SCALE GENOMIC DNA]</scope>
    <source>
        <strain evidence="2">CCMP 1984</strain>
    </source>
</reference>
<name>F0YR32_AURAN</name>
<proteinExistence type="predicted"/>
<dbReference type="GeneID" id="20227094"/>
<protein>
    <submittedName>
        <fullName evidence="1">Uncharacterized protein</fullName>
    </submittedName>
</protein>
<gene>
    <name evidence="1" type="ORF">AURANDRAFT_68892</name>
</gene>
<dbReference type="AlphaFoldDB" id="F0YR32"/>
<dbReference type="InParanoid" id="F0YR32"/>
<sequence length="156" mass="17436">MPQAVNCLTIIVKEYNLCGDGPVNTDVLKHHGSDNSSPSSRAKLNVAKLLYKQGMAKRATRLVQDHHRRGLSPPVPSCQTMVDVDPSFATPNAPSADWSRLSRSLFRNIKEVYAAIADHFGINSALTRTNKRKAKMIVKEVLLRLEEEEQEEQLLD</sequence>